<dbReference type="EMBL" id="JAAGNN010000002">
    <property type="protein sequence ID" value="KAF4092762.1"/>
    <property type="molecule type" value="Genomic_DNA"/>
</dbReference>
<dbReference type="SMART" id="SM00409">
    <property type="entry name" value="IG"/>
    <property type="match status" value="1"/>
</dbReference>
<dbReference type="InterPro" id="IPR039089">
    <property type="entry name" value="IGSF6"/>
</dbReference>
<feature type="region of interest" description="Disordered" evidence="1">
    <location>
        <begin position="206"/>
        <end position="239"/>
    </location>
</feature>
<name>A0A7J6BCZ7_AMEME</name>
<feature type="signal peptide" evidence="3">
    <location>
        <begin position="1"/>
        <end position="20"/>
    </location>
</feature>
<dbReference type="SUPFAM" id="SSF48726">
    <property type="entry name" value="Immunoglobulin"/>
    <property type="match status" value="1"/>
</dbReference>
<dbReference type="PROSITE" id="PS50835">
    <property type="entry name" value="IG_LIKE"/>
    <property type="match status" value="1"/>
</dbReference>
<protein>
    <recommendedName>
        <fullName evidence="4">Ig-like domain-containing protein</fullName>
    </recommendedName>
</protein>
<gene>
    <name evidence="5" type="ORF">AMELA_G00024490</name>
</gene>
<sequence>MKMVLYYLFYILLIFTFTPGLSVNDCIINITQPEERLHGRFNQSISISCHVNMSCPKSIPVMLWYVFRTDSYYQLDINNQPTKYRLQGTDLQINWLSHSDDGVYYCAMSDSVATNSGAQAIGTGTTLTVKENEYNAGQVLLFTLVALLSLYCLIILTLLIFIKSGRVTLLKGRQRQSQGKDDSTRRGHFGAVVQELYSKRNLRRIKKSTSTEVSQENKVENPQSRTDREDVYQNLKRAQ</sequence>
<feature type="compositionally biased region" description="Basic and acidic residues" evidence="1">
    <location>
        <begin position="215"/>
        <end position="231"/>
    </location>
</feature>
<reference evidence="5 6" key="1">
    <citation type="submission" date="2020-02" db="EMBL/GenBank/DDBJ databases">
        <title>A chromosome-scale genome assembly of the black bullhead catfish (Ameiurus melas).</title>
        <authorList>
            <person name="Wen M."/>
            <person name="Zham M."/>
            <person name="Cabau C."/>
            <person name="Klopp C."/>
            <person name="Donnadieu C."/>
            <person name="Roques C."/>
            <person name="Bouchez O."/>
            <person name="Lampietro C."/>
            <person name="Jouanno E."/>
            <person name="Herpin A."/>
            <person name="Louis A."/>
            <person name="Berthelot C."/>
            <person name="Parey E."/>
            <person name="Roest-Crollius H."/>
            <person name="Braasch I."/>
            <person name="Postlethwait J."/>
            <person name="Robinson-Rechavi M."/>
            <person name="Echchiki A."/>
            <person name="Begum T."/>
            <person name="Montfort J."/>
            <person name="Schartl M."/>
            <person name="Bobe J."/>
            <person name="Guiguen Y."/>
        </authorList>
    </citation>
    <scope>NUCLEOTIDE SEQUENCE [LARGE SCALE GENOMIC DNA]</scope>
    <source>
        <strain evidence="5">M_S1</strain>
        <tissue evidence="5">Blood</tissue>
    </source>
</reference>
<evidence type="ECO:0000256" key="3">
    <source>
        <dbReference type="SAM" id="SignalP"/>
    </source>
</evidence>
<dbReference type="InterPro" id="IPR013783">
    <property type="entry name" value="Ig-like_fold"/>
</dbReference>
<evidence type="ECO:0000313" key="6">
    <source>
        <dbReference type="Proteomes" id="UP000593565"/>
    </source>
</evidence>
<dbReference type="PANTHER" id="PTHR15297">
    <property type="entry name" value="IMMUNOGLOBULIN SUPERFAMILY MEMBER 6"/>
    <property type="match status" value="1"/>
</dbReference>
<comment type="caution">
    <text evidence="5">The sequence shown here is derived from an EMBL/GenBank/DDBJ whole genome shotgun (WGS) entry which is preliminary data.</text>
</comment>
<keyword evidence="6" id="KW-1185">Reference proteome</keyword>
<dbReference type="InterPro" id="IPR036179">
    <property type="entry name" value="Ig-like_dom_sf"/>
</dbReference>
<keyword evidence="3" id="KW-0732">Signal</keyword>
<keyword evidence="2" id="KW-1133">Transmembrane helix</keyword>
<organism evidence="5 6">
    <name type="scientific">Ameiurus melas</name>
    <name type="common">Black bullhead</name>
    <name type="synonym">Silurus melas</name>
    <dbReference type="NCBI Taxonomy" id="219545"/>
    <lineage>
        <taxon>Eukaryota</taxon>
        <taxon>Metazoa</taxon>
        <taxon>Chordata</taxon>
        <taxon>Craniata</taxon>
        <taxon>Vertebrata</taxon>
        <taxon>Euteleostomi</taxon>
        <taxon>Actinopterygii</taxon>
        <taxon>Neopterygii</taxon>
        <taxon>Teleostei</taxon>
        <taxon>Ostariophysi</taxon>
        <taxon>Siluriformes</taxon>
        <taxon>Ictaluridae</taxon>
        <taxon>Ameiurus</taxon>
    </lineage>
</organism>
<keyword evidence="2" id="KW-0812">Transmembrane</keyword>
<keyword evidence="2" id="KW-0472">Membrane</keyword>
<feature type="transmembrane region" description="Helical" evidence="2">
    <location>
        <begin position="139"/>
        <end position="162"/>
    </location>
</feature>
<feature type="domain" description="Ig-like" evidence="4">
    <location>
        <begin position="19"/>
        <end position="122"/>
    </location>
</feature>
<dbReference type="Gene3D" id="2.60.40.10">
    <property type="entry name" value="Immunoglobulins"/>
    <property type="match status" value="1"/>
</dbReference>
<evidence type="ECO:0000256" key="1">
    <source>
        <dbReference type="SAM" id="MobiDB-lite"/>
    </source>
</evidence>
<accession>A0A7J6BCZ7</accession>
<evidence type="ECO:0000256" key="2">
    <source>
        <dbReference type="SAM" id="Phobius"/>
    </source>
</evidence>
<feature type="chain" id="PRO_5029626427" description="Ig-like domain-containing protein" evidence="3">
    <location>
        <begin position="21"/>
        <end position="239"/>
    </location>
</feature>
<evidence type="ECO:0000313" key="5">
    <source>
        <dbReference type="EMBL" id="KAF4092762.1"/>
    </source>
</evidence>
<dbReference type="PANTHER" id="PTHR15297:SF2">
    <property type="entry name" value="IMMUNOGLOBULIN SUPERFAMILY MEMBER 6"/>
    <property type="match status" value="1"/>
</dbReference>
<dbReference type="InterPro" id="IPR003599">
    <property type="entry name" value="Ig_sub"/>
</dbReference>
<dbReference type="Proteomes" id="UP000593565">
    <property type="component" value="Unassembled WGS sequence"/>
</dbReference>
<proteinExistence type="predicted"/>
<dbReference type="AlphaFoldDB" id="A0A7J6BCZ7"/>
<evidence type="ECO:0000259" key="4">
    <source>
        <dbReference type="PROSITE" id="PS50835"/>
    </source>
</evidence>
<dbReference type="InterPro" id="IPR007110">
    <property type="entry name" value="Ig-like_dom"/>
</dbReference>